<gene>
    <name evidence="3" type="primary">dddP_2</name>
    <name evidence="3" type="ORF">POI8812_01791</name>
</gene>
<protein>
    <submittedName>
        <fullName evidence="3">Dimethlysulfonioproprionate lyase DddP</fullName>
        <ecNumber evidence="3">4.4.1.3</ecNumber>
    </submittedName>
</protein>
<dbReference type="Pfam" id="PF00557">
    <property type="entry name" value="Peptidase_M24"/>
    <property type="match status" value="1"/>
</dbReference>
<dbReference type="SUPFAM" id="SSF55920">
    <property type="entry name" value="Creatinase/aminopeptidase"/>
    <property type="match status" value="1"/>
</dbReference>
<dbReference type="InterPro" id="IPR036005">
    <property type="entry name" value="Creatinase/aminopeptidase-like"/>
</dbReference>
<reference evidence="3 4" key="1">
    <citation type="submission" date="2018-03" db="EMBL/GenBank/DDBJ databases">
        <authorList>
            <person name="Keele B.F."/>
        </authorList>
    </citation>
    <scope>NUCLEOTIDE SEQUENCE [LARGE SCALE GENOMIC DNA]</scope>
    <source>
        <strain evidence="3 4">CeCT 8812</strain>
    </source>
</reference>
<name>A0A2R8ABP5_9RHOB</name>
<dbReference type="EC" id="4.4.1.3" evidence="3"/>
<keyword evidence="4" id="KW-1185">Reference proteome</keyword>
<evidence type="ECO:0000256" key="1">
    <source>
        <dbReference type="SAM" id="MobiDB-lite"/>
    </source>
</evidence>
<proteinExistence type="predicted"/>
<dbReference type="CDD" id="cd01066">
    <property type="entry name" value="APP_MetAP"/>
    <property type="match status" value="1"/>
</dbReference>
<feature type="region of interest" description="Disordered" evidence="1">
    <location>
        <begin position="1"/>
        <end position="27"/>
    </location>
</feature>
<sequence length="440" mass="49658">MNLHYADTRKITPGLRPDGSPADNDRMEIGPTPLAFQEWADAGLEAPNLTIMRQARLDRLCKMLQERDYGGILMFDPLNIRYASDSTNMQLWNAHNPFRACFVSASGHMILWDFKGLGGLLTSHNPLIKETRAGSSSFFYFSNGDKTKERAMAFAQEIDAEMRKHAGSNRRLAVDKIMVHGLRAFEAIGLEIMEGEEVTEKARVVKSPEEIKAMRCAVHACETSVRIMEEAVEPGMTEDDVWAVLHAENIRRGGEWIETRLMASGPRTNPWFQECGPRVLQEGDILGFDTDLVGCYGLCTDMSRTWVVGDAMPTQEQIDTYRMSVEHIETNTKLLGPGVPFRELTMGGHKLPEEFVPQRYGAKMHGVGLCDEWPLITYPEDWERGVFDYDCEEGMMFCVEIYAGKVGGSFGIKLEDQVLVTADGHEVLTKYHWDERLMGR</sequence>
<dbReference type="Gene3D" id="3.40.350.10">
    <property type="entry name" value="Creatinase/prolidase N-terminal domain"/>
    <property type="match status" value="1"/>
</dbReference>
<dbReference type="PANTHER" id="PTHR46112">
    <property type="entry name" value="AMINOPEPTIDASE"/>
    <property type="match status" value="1"/>
</dbReference>
<dbReference type="SUPFAM" id="SSF53092">
    <property type="entry name" value="Creatinase/prolidase N-terminal domain"/>
    <property type="match status" value="1"/>
</dbReference>
<evidence type="ECO:0000313" key="4">
    <source>
        <dbReference type="Proteomes" id="UP000244932"/>
    </source>
</evidence>
<feature type="domain" description="Peptidase M24" evidence="2">
    <location>
        <begin position="213"/>
        <end position="422"/>
    </location>
</feature>
<dbReference type="NCBIfam" id="NF043017">
    <property type="entry name" value="DimsulpropLyDddP"/>
    <property type="match status" value="1"/>
</dbReference>
<evidence type="ECO:0000259" key="2">
    <source>
        <dbReference type="Pfam" id="PF00557"/>
    </source>
</evidence>
<dbReference type="InterPro" id="IPR029149">
    <property type="entry name" value="Creatin/AminoP/Spt16_N"/>
</dbReference>
<accession>A0A2R8ABP5</accession>
<feature type="compositionally biased region" description="Basic and acidic residues" evidence="1">
    <location>
        <begin position="1"/>
        <end position="10"/>
    </location>
</feature>
<dbReference type="InterPro" id="IPR050020">
    <property type="entry name" value="DddP"/>
</dbReference>
<dbReference type="PANTHER" id="PTHR46112:SF2">
    <property type="entry name" value="XAA-PRO AMINOPEPTIDASE P-RELATED"/>
    <property type="match status" value="1"/>
</dbReference>
<organism evidence="3 4">
    <name type="scientific">Pontivivens insulae</name>
    <dbReference type="NCBI Taxonomy" id="1639689"/>
    <lineage>
        <taxon>Bacteria</taxon>
        <taxon>Pseudomonadati</taxon>
        <taxon>Pseudomonadota</taxon>
        <taxon>Alphaproteobacteria</taxon>
        <taxon>Rhodobacterales</taxon>
        <taxon>Paracoccaceae</taxon>
        <taxon>Pontivivens</taxon>
    </lineage>
</organism>
<dbReference type="InterPro" id="IPR000994">
    <property type="entry name" value="Pept_M24"/>
</dbReference>
<dbReference type="GO" id="GO:0047869">
    <property type="term" value="F:dimethylpropiothetin dethiomethylase activity"/>
    <property type="evidence" value="ECO:0007669"/>
    <property type="project" value="UniProtKB-EC"/>
</dbReference>
<keyword evidence="3" id="KW-0456">Lyase</keyword>
<dbReference type="Proteomes" id="UP000244932">
    <property type="component" value="Unassembled WGS sequence"/>
</dbReference>
<dbReference type="AlphaFoldDB" id="A0A2R8ABP5"/>
<dbReference type="Gene3D" id="3.90.230.10">
    <property type="entry name" value="Creatinase/methionine aminopeptidase superfamily"/>
    <property type="match status" value="1"/>
</dbReference>
<dbReference type="EMBL" id="OMKW01000002">
    <property type="protein sequence ID" value="SPF29480.1"/>
    <property type="molecule type" value="Genomic_DNA"/>
</dbReference>
<dbReference type="OrthoDB" id="9803194at2"/>
<evidence type="ECO:0000313" key="3">
    <source>
        <dbReference type="EMBL" id="SPF29480.1"/>
    </source>
</evidence>
<dbReference type="InterPro" id="IPR050659">
    <property type="entry name" value="Peptidase_M24B"/>
</dbReference>
<dbReference type="RefSeq" id="WP_108782173.1">
    <property type="nucleotide sequence ID" value="NZ_OMKW01000002.1"/>
</dbReference>